<evidence type="ECO:0008006" key="4">
    <source>
        <dbReference type="Google" id="ProtNLM"/>
    </source>
</evidence>
<dbReference type="AlphaFoldDB" id="A0AA38M7A6"/>
<reference evidence="2" key="1">
    <citation type="journal article" date="2023" name="G3 (Bethesda)">
        <title>Whole genome assemblies of Zophobas morio and Tenebrio molitor.</title>
        <authorList>
            <person name="Kaur S."/>
            <person name="Stinson S.A."/>
            <person name="diCenzo G.C."/>
        </authorList>
    </citation>
    <scope>NUCLEOTIDE SEQUENCE</scope>
    <source>
        <strain evidence="2">QUZm001</strain>
    </source>
</reference>
<evidence type="ECO:0000313" key="3">
    <source>
        <dbReference type="Proteomes" id="UP001168821"/>
    </source>
</evidence>
<dbReference type="Proteomes" id="UP001168821">
    <property type="component" value="Unassembled WGS sequence"/>
</dbReference>
<accession>A0AA38M7A6</accession>
<keyword evidence="1" id="KW-0732">Signal</keyword>
<gene>
    <name evidence="2" type="ORF">Zmor_023379</name>
</gene>
<proteinExistence type="predicted"/>
<evidence type="ECO:0000313" key="2">
    <source>
        <dbReference type="EMBL" id="KAJ3645743.1"/>
    </source>
</evidence>
<feature type="signal peptide" evidence="1">
    <location>
        <begin position="1"/>
        <end position="20"/>
    </location>
</feature>
<feature type="chain" id="PRO_5041210277" description="Protein sleepless" evidence="1">
    <location>
        <begin position="21"/>
        <end position="147"/>
    </location>
</feature>
<protein>
    <recommendedName>
        <fullName evidence="4">Protein sleepless</fullName>
    </recommendedName>
</protein>
<comment type="caution">
    <text evidence="2">The sequence shown here is derived from an EMBL/GenBank/DDBJ whole genome shotgun (WGS) entry which is preliminary data.</text>
</comment>
<organism evidence="2 3">
    <name type="scientific">Zophobas morio</name>
    <dbReference type="NCBI Taxonomy" id="2755281"/>
    <lineage>
        <taxon>Eukaryota</taxon>
        <taxon>Metazoa</taxon>
        <taxon>Ecdysozoa</taxon>
        <taxon>Arthropoda</taxon>
        <taxon>Hexapoda</taxon>
        <taxon>Insecta</taxon>
        <taxon>Pterygota</taxon>
        <taxon>Neoptera</taxon>
        <taxon>Endopterygota</taxon>
        <taxon>Coleoptera</taxon>
        <taxon>Polyphaga</taxon>
        <taxon>Cucujiformia</taxon>
        <taxon>Tenebrionidae</taxon>
        <taxon>Zophobas</taxon>
    </lineage>
</organism>
<name>A0AA38M7A6_9CUCU</name>
<dbReference type="EMBL" id="JALNTZ010000007">
    <property type="protein sequence ID" value="KAJ3645743.1"/>
    <property type="molecule type" value="Genomic_DNA"/>
</dbReference>
<keyword evidence="3" id="KW-1185">Reference proteome</keyword>
<sequence length="147" mass="16294">MEKHVVFLVLILVYLKGVSSLTCYVTEIGPDSINGLLNKTHKARNCNEQSKSLLPFTIDFERESVACFKIVGTDSLGNIMDIKGCIPRGKCDTVKDRTVNGNKLGQTGYYLPLDGKCHECEGYLCNSTSRIKGFKFAAVLIFVSMLF</sequence>
<evidence type="ECO:0000256" key="1">
    <source>
        <dbReference type="SAM" id="SignalP"/>
    </source>
</evidence>